<evidence type="ECO:0000259" key="1">
    <source>
        <dbReference type="PROSITE" id="PS51831"/>
    </source>
</evidence>
<dbReference type="OrthoDB" id="2352233at2"/>
<accession>A0A7X2J141</accession>
<gene>
    <name evidence="2" type="ORF">GJU40_13615</name>
</gene>
<dbReference type="AlphaFoldDB" id="A0A7X2J141"/>
<dbReference type="InterPro" id="IPR006674">
    <property type="entry name" value="HD_domain"/>
</dbReference>
<dbReference type="PROSITE" id="PS51831">
    <property type="entry name" value="HD"/>
    <property type="match status" value="1"/>
</dbReference>
<evidence type="ECO:0000313" key="2">
    <source>
        <dbReference type="EMBL" id="MRX73182.1"/>
    </source>
</evidence>
<comment type="caution">
    <text evidence="2">The sequence shown here is derived from an EMBL/GenBank/DDBJ whole genome shotgun (WGS) entry which is preliminary data.</text>
</comment>
<dbReference type="SUPFAM" id="SSF109604">
    <property type="entry name" value="HD-domain/PDEase-like"/>
    <property type="match status" value="1"/>
</dbReference>
<dbReference type="Proteomes" id="UP000448867">
    <property type="component" value="Unassembled WGS sequence"/>
</dbReference>
<proteinExistence type="predicted"/>
<dbReference type="SMART" id="SM00471">
    <property type="entry name" value="HDc"/>
    <property type="match status" value="1"/>
</dbReference>
<dbReference type="InterPro" id="IPR006675">
    <property type="entry name" value="HDIG_dom"/>
</dbReference>
<dbReference type="NCBIfam" id="TIGR00277">
    <property type="entry name" value="HDIG"/>
    <property type="match status" value="1"/>
</dbReference>
<feature type="domain" description="HD" evidence="1">
    <location>
        <begin position="49"/>
        <end position="165"/>
    </location>
</feature>
<protein>
    <submittedName>
        <fullName evidence="2">HD domain-containing protein</fullName>
    </submittedName>
</protein>
<evidence type="ECO:0000313" key="3">
    <source>
        <dbReference type="Proteomes" id="UP000448867"/>
    </source>
</evidence>
<dbReference type="InterPro" id="IPR003607">
    <property type="entry name" value="HD/PDEase_dom"/>
</dbReference>
<sequence length="202" mass="23082">MPILLRVGSSYGILFRTILLRRENVLSRRVTLTEVFTHPIAQKYLRRSGVAHAVAVAFHAFRLAVKHGVNPDLAAKAALLHDIGHYEWYTNGEWDYEKYKTNDIHAIKGAERAHKLLIRLGEERRAAKEVALAVLLHTDSYLPEGSLQQKPLQQIVKLADELDEEPGGKHHYREIDPDVALKKIQQLDEMIEKQLNPIQKSM</sequence>
<keyword evidence="3" id="KW-1185">Reference proteome</keyword>
<dbReference type="Pfam" id="PF01966">
    <property type="entry name" value="HD"/>
    <property type="match status" value="1"/>
</dbReference>
<reference evidence="2 3" key="1">
    <citation type="submission" date="2019-11" db="EMBL/GenBank/DDBJ databases">
        <title>Bacillus lacus genome.</title>
        <authorList>
            <person name="Allen C.J."/>
            <person name="Newman J.D."/>
        </authorList>
    </citation>
    <scope>NUCLEOTIDE SEQUENCE [LARGE SCALE GENOMIC DNA]</scope>
    <source>
        <strain evidence="2 3">KCTC 33946</strain>
    </source>
</reference>
<organism evidence="2 3">
    <name type="scientific">Metabacillus lacus</name>
    <dbReference type="NCBI Taxonomy" id="1983721"/>
    <lineage>
        <taxon>Bacteria</taxon>
        <taxon>Bacillati</taxon>
        <taxon>Bacillota</taxon>
        <taxon>Bacilli</taxon>
        <taxon>Bacillales</taxon>
        <taxon>Bacillaceae</taxon>
        <taxon>Metabacillus</taxon>
    </lineage>
</organism>
<dbReference type="Gene3D" id="1.10.3210.10">
    <property type="entry name" value="Hypothetical protein af1432"/>
    <property type="match status" value="1"/>
</dbReference>
<dbReference type="CDD" id="cd00077">
    <property type="entry name" value="HDc"/>
    <property type="match status" value="1"/>
</dbReference>
<name>A0A7X2J141_9BACI</name>
<dbReference type="EMBL" id="WKKI01000029">
    <property type="protein sequence ID" value="MRX73182.1"/>
    <property type="molecule type" value="Genomic_DNA"/>
</dbReference>